<dbReference type="Gene3D" id="1.25.40.10">
    <property type="entry name" value="Tetratricopeptide repeat domain"/>
    <property type="match status" value="1"/>
</dbReference>
<dbReference type="InterPro" id="IPR011990">
    <property type="entry name" value="TPR-like_helical_dom_sf"/>
</dbReference>
<dbReference type="InterPro" id="IPR036366">
    <property type="entry name" value="PGBDSf"/>
</dbReference>
<gene>
    <name evidence="3" type="ORF">SAE02_30310</name>
</gene>
<organism evidence="3 4">
    <name type="scientific">Skermanella aerolata</name>
    <dbReference type="NCBI Taxonomy" id="393310"/>
    <lineage>
        <taxon>Bacteria</taxon>
        <taxon>Pseudomonadati</taxon>
        <taxon>Pseudomonadota</taxon>
        <taxon>Alphaproteobacteria</taxon>
        <taxon>Rhodospirillales</taxon>
        <taxon>Azospirillaceae</taxon>
        <taxon>Skermanella</taxon>
    </lineage>
</organism>
<reference evidence="3 4" key="1">
    <citation type="submission" date="2019-07" db="EMBL/GenBank/DDBJ databases">
        <title>Whole genome shotgun sequence of Skermanella aerolata NBRC 106429.</title>
        <authorList>
            <person name="Hosoyama A."/>
            <person name="Uohara A."/>
            <person name="Ohji S."/>
            <person name="Ichikawa N."/>
        </authorList>
    </citation>
    <scope>NUCLEOTIDE SEQUENCE [LARGE SCALE GENOMIC DNA]</scope>
    <source>
        <strain evidence="3 4">NBRC 106429</strain>
    </source>
</reference>
<sequence>MGGTAGRPKLLTVVAVVATLTMAGPAAAQYDEALFAFNRGDFATAARQFEEVAREGDPDAQYWLGRIYEGGLGRPRDPVTAYGWFERAAESGHQDAATLRDRMAARLTQEQLAEARRRSAPGNAAKDREARDLIAAIQRELNRLGYRTGVPDGIAGNRTRTAIERFQREVGLDVTGMATDRLLDRLRVSGN</sequence>
<name>A0A512DQV9_9PROT</name>
<dbReference type="AlphaFoldDB" id="A0A512DQV9"/>
<feature type="chain" id="PRO_5021946826" description="Peptidoglycan binding-like domain-containing protein" evidence="1">
    <location>
        <begin position="29"/>
        <end position="191"/>
    </location>
</feature>
<dbReference type="InterPro" id="IPR002477">
    <property type="entry name" value="Peptidoglycan-bd-like"/>
</dbReference>
<feature type="signal peptide" evidence="1">
    <location>
        <begin position="1"/>
        <end position="28"/>
    </location>
</feature>
<dbReference type="EMBL" id="BJYZ01000013">
    <property type="protein sequence ID" value="GEO38883.1"/>
    <property type="molecule type" value="Genomic_DNA"/>
</dbReference>
<dbReference type="SMART" id="SM00671">
    <property type="entry name" value="SEL1"/>
    <property type="match status" value="2"/>
</dbReference>
<evidence type="ECO:0000313" key="3">
    <source>
        <dbReference type="EMBL" id="GEO38883.1"/>
    </source>
</evidence>
<protein>
    <recommendedName>
        <fullName evidence="2">Peptidoglycan binding-like domain-containing protein</fullName>
    </recommendedName>
</protein>
<dbReference type="InterPro" id="IPR006597">
    <property type="entry name" value="Sel1-like"/>
</dbReference>
<evidence type="ECO:0000313" key="4">
    <source>
        <dbReference type="Proteomes" id="UP000321523"/>
    </source>
</evidence>
<dbReference type="SUPFAM" id="SSF47090">
    <property type="entry name" value="PGBD-like"/>
    <property type="match status" value="1"/>
</dbReference>
<accession>A0A512DQV9</accession>
<evidence type="ECO:0000259" key="2">
    <source>
        <dbReference type="Pfam" id="PF01471"/>
    </source>
</evidence>
<comment type="caution">
    <text evidence="3">The sequence shown here is derived from an EMBL/GenBank/DDBJ whole genome shotgun (WGS) entry which is preliminary data.</text>
</comment>
<dbReference type="Pfam" id="PF01471">
    <property type="entry name" value="PG_binding_1"/>
    <property type="match status" value="1"/>
</dbReference>
<dbReference type="Proteomes" id="UP000321523">
    <property type="component" value="Unassembled WGS sequence"/>
</dbReference>
<keyword evidence="1" id="KW-0732">Signal</keyword>
<dbReference type="InterPro" id="IPR036365">
    <property type="entry name" value="PGBD-like_sf"/>
</dbReference>
<evidence type="ECO:0000256" key="1">
    <source>
        <dbReference type="SAM" id="SignalP"/>
    </source>
</evidence>
<proteinExistence type="predicted"/>
<dbReference type="RefSeq" id="WP_044429168.1">
    <property type="nucleotide sequence ID" value="NZ_BJYZ01000013.1"/>
</dbReference>
<dbReference type="SUPFAM" id="SSF81901">
    <property type="entry name" value="HCP-like"/>
    <property type="match status" value="1"/>
</dbReference>
<feature type="domain" description="Peptidoglycan binding-like" evidence="2">
    <location>
        <begin position="132"/>
        <end position="186"/>
    </location>
</feature>
<dbReference type="Gene3D" id="1.10.101.10">
    <property type="entry name" value="PGBD-like superfamily/PGBD"/>
    <property type="match status" value="1"/>
</dbReference>
<dbReference type="OrthoDB" id="112232at2"/>
<dbReference type="Pfam" id="PF08238">
    <property type="entry name" value="Sel1"/>
    <property type="match status" value="1"/>
</dbReference>
<keyword evidence="4" id="KW-1185">Reference proteome</keyword>